<comment type="catalytic activity">
    <reaction evidence="1">
        <text>a beta-lactam + H2O = a substituted beta-amino acid</text>
        <dbReference type="Rhea" id="RHEA:20401"/>
        <dbReference type="ChEBI" id="CHEBI:15377"/>
        <dbReference type="ChEBI" id="CHEBI:35627"/>
        <dbReference type="ChEBI" id="CHEBI:140347"/>
        <dbReference type="EC" id="3.5.2.6"/>
    </reaction>
</comment>
<reference evidence="14" key="1">
    <citation type="submission" date="2020-04" db="EMBL/GenBank/DDBJ databases">
        <authorList>
            <person name="Zhang T."/>
        </authorList>
    </citation>
    <scope>NUCLEOTIDE SEQUENCE</scope>
    <source>
        <strain evidence="14">HKST-UBA01</strain>
    </source>
</reference>
<evidence type="ECO:0000313" key="15">
    <source>
        <dbReference type="Proteomes" id="UP000697710"/>
    </source>
</evidence>
<keyword evidence="12" id="KW-0046">Antibiotic resistance</keyword>
<evidence type="ECO:0000256" key="1">
    <source>
        <dbReference type="ARBA" id="ARBA00001526"/>
    </source>
</evidence>
<evidence type="ECO:0000256" key="11">
    <source>
        <dbReference type="ARBA" id="ARBA00022833"/>
    </source>
</evidence>
<dbReference type="Pfam" id="PF00753">
    <property type="entry name" value="Lactamase_B"/>
    <property type="match status" value="1"/>
</dbReference>
<dbReference type="GO" id="GO:0046677">
    <property type="term" value="P:response to antibiotic"/>
    <property type="evidence" value="ECO:0007669"/>
    <property type="project" value="UniProtKB-KW"/>
</dbReference>
<dbReference type="EMBL" id="JAGQHR010000071">
    <property type="protein sequence ID" value="MCA9726815.1"/>
    <property type="molecule type" value="Genomic_DNA"/>
</dbReference>
<evidence type="ECO:0000256" key="10">
    <source>
        <dbReference type="ARBA" id="ARBA00022801"/>
    </source>
</evidence>
<dbReference type="SMART" id="SM00849">
    <property type="entry name" value="Lactamase_B"/>
    <property type="match status" value="1"/>
</dbReference>
<evidence type="ECO:0000256" key="5">
    <source>
        <dbReference type="ARBA" id="ARBA00011245"/>
    </source>
</evidence>
<evidence type="ECO:0000256" key="7">
    <source>
        <dbReference type="ARBA" id="ARBA00022723"/>
    </source>
</evidence>
<evidence type="ECO:0000256" key="2">
    <source>
        <dbReference type="ARBA" id="ARBA00001947"/>
    </source>
</evidence>
<dbReference type="Proteomes" id="UP000697710">
    <property type="component" value="Unassembled WGS sequence"/>
</dbReference>
<dbReference type="InterPro" id="IPR001279">
    <property type="entry name" value="Metallo-B-lactamas"/>
</dbReference>
<dbReference type="Gene3D" id="3.60.15.10">
    <property type="entry name" value="Ribonuclease Z/Hydroxyacylglutathione hydrolase-like"/>
    <property type="match status" value="1"/>
</dbReference>
<evidence type="ECO:0000256" key="6">
    <source>
        <dbReference type="ARBA" id="ARBA00012865"/>
    </source>
</evidence>
<dbReference type="GO" id="GO:0008270">
    <property type="term" value="F:zinc ion binding"/>
    <property type="evidence" value="ECO:0007669"/>
    <property type="project" value="InterPro"/>
</dbReference>
<dbReference type="PANTHER" id="PTHR42951">
    <property type="entry name" value="METALLO-BETA-LACTAMASE DOMAIN-CONTAINING"/>
    <property type="match status" value="1"/>
</dbReference>
<comment type="caution">
    <text evidence="14">The sequence shown here is derived from an EMBL/GenBank/DDBJ whole genome shotgun (WGS) entry which is preliminary data.</text>
</comment>
<keyword evidence="9" id="KW-0574">Periplasm</keyword>
<comment type="subcellular location">
    <subcellularLocation>
        <location evidence="3">Periplasm</location>
    </subcellularLocation>
</comment>
<dbReference type="AlphaFoldDB" id="A0A956LYZ1"/>
<dbReference type="InterPro" id="IPR050855">
    <property type="entry name" value="NDM-1-like"/>
</dbReference>
<evidence type="ECO:0000256" key="12">
    <source>
        <dbReference type="ARBA" id="ARBA00023251"/>
    </source>
</evidence>
<gene>
    <name evidence="14" type="primary">bla</name>
    <name evidence="14" type="ORF">KC729_03965</name>
</gene>
<evidence type="ECO:0000256" key="9">
    <source>
        <dbReference type="ARBA" id="ARBA00022764"/>
    </source>
</evidence>
<dbReference type="PROSITE" id="PS00744">
    <property type="entry name" value="BETA_LACTAMASE_B_2"/>
    <property type="match status" value="1"/>
</dbReference>
<evidence type="ECO:0000256" key="8">
    <source>
        <dbReference type="ARBA" id="ARBA00022729"/>
    </source>
</evidence>
<protein>
    <recommendedName>
        <fullName evidence="6">beta-lactamase</fullName>
        <ecNumber evidence="6">3.5.2.6</ecNumber>
    </recommendedName>
</protein>
<comment type="similarity">
    <text evidence="4">Belongs to the metallo-beta-lactamase superfamily. Class-B beta-lactamase family.</text>
</comment>
<evidence type="ECO:0000259" key="13">
    <source>
        <dbReference type="SMART" id="SM00849"/>
    </source>
</evidence>
<dbReference type="GO" id="GO:0017001">
    <property type="term" value="P:antibiotic catabolic process"/>
    <property type="evidence" value="ECO:0007669"/>
    <property type="project" value="InterPro"/>
</dbReference>
<keyword evidence="8" id="KW-0732">Signal</keyword>
<dbReference type="GO" id="GO:0008800">
    <property type="term" value="F:beta-lactamase activity"/>
    <property type="evidence" value="ECO:0007669"/>
    <property type="project" value="UniProtKB-EC"/>
</dbReference>
<keyword evidence="11" id="KW-0862">Zinc</keyword>
<dbReference type="NCBIfam" id="NF012229">
    <property type="entry name" value="bla_class_B_core"/>
    <property type="match status" value="1"/>
</dbReference>
<reference evidence="14" key="2">
    <citation type="journal article" date="2021" name="Microbiome">
        <title>Successional dynamics and alternative stable states in a saline activated sludge microbial community over 9 years.</title>
        <authorList>
            <person name="Wang Y."/>
            <person name="Ye J."/>
            <person name="Ju F."/>
            <person name="Liu L."/>
            <person name="Boyd J.A."/>
            <person name="Deng Y."/>
            <person name="Parks D.H."/>
            <person name="Jiang X."/>
            <person name="Yin X."/>
            <person name="Woodcroft B.J."/>
            <person name="Tyson G.W."/>
            <person name="Hugenholtz P."/>
            <person name="Polz M.F."/>
            <person name="Zhang T."/>
        </authorList>
    </citation>
    <scope>NUCLEOTIDE SEQUENCE</scope>
    <source>
        <strain evidence="14">HKST-UBA01</strain>
    </source>
</reference>
<dbReference type="InterPro" id="IPR001018">
    <property type="entry name" value="Beta-lactamase_class-B_CS"/>
</dbReference>
<evidence type="ECO:0000313" key="14">
    <source>
        <dbReference type="EMBL" id="MCA9726815.1"/>
    </source>
</evidence>
<dbReference type="EC" id="3.5.2.6" evidence="6"/>
<organism evidence="14 15">
    <name type="scientific">Eiseniibacteriota bacterium</name>
    <dbReference type="NCBI Taxonomy" id="2212470"/>
    <lineage>
        <taxon>Bacteria</taxon>
        <taxon>Candidatus Eiseniibacteriota</taxon>
    </lineage>
</organism>
<comment type="cofactor">
    <cofactor evidence="2">
        <name>Zn(2+)</name>
        <dbReference type="ChEBI" id="CHEBI:29105"/>
    </cofactor>
</comment>
<comment type="subunit">
    <text evidence="5">Monomer.</text>
</comment>
<dbReference type="PANTHER" id="PTHR42951:SF4">
    <property type="entry name" value="ACYL-COENZYME A THIOESTERASE MBLAC2"/>
    <property type="match status" value="1"/>
</dbReference>
<dbReference type="GO" id="GO:0042597">
    <property type="term" value="C:periplasmic space"/>
    <property type="evidence" value="ECO:0007669"/>
    <property type="project" value="UniProtKB-SubCell"/>
</dbReference>
<sequence>MEERPTRGHDRALCSWLLLGIALLTLFPGNVGAQTEAPTEPFELEHHLKVGPLDSGAFVVTDVDYFRSNTLVVKMADGTVVIVSSPYENLGTATLMEWIDRALSPVRVVAINTHFHLDGTGGNDVFHQEGVEIWASKLTRDLQITEGPNVLAESLQYFGTPELKDRVLRSHVVPAEHAFPLEDGKVFDFSGESVRVFFPGPAHSPDNVVVYFPGRKLLFGGCMIKPETLGYLRDANIAEWATSARRLRRFDADVVVPGHGKWGGAELIERTIEVAEAAAKSPDE</sequence>
<feature type="domain" description="Metallo-beta-lactamase" evidence="13">
    <location>
        <begin position="67"/>
        <end position="259"/>
    </location>
</feature>
<keyword evidence="7" id="KW-0479">Metal-binding</keyword>
<evidence type="ECO:0000256" key="4">
    <source>
        <dbReference type="ARBA" id="ARBA00005250"/>
    </source>
</evidence>
<accession>A0A956LYZ1</accession>
<keyword evidence="10" id="KW-0378">Hydrolase</keyword>
<dbReference type="InterPro" id="IPR036866">
    <property type="entry name" value="RibonucZ/Hydroxyglut_hydro"/>
</dbReference>
<dbReference type="SUPFAM" id="SSF56281">
    <property type="entry name" value="Metallo-hydrolase/oxidoreductase"/>
    <property type="match status" value="1"/>
</dbReference>
<proteinExistence type="inferred from homology"/>
<name>A0A956LYZ1_UNCEI</name>
<evidence type="ECO:0000256" key="3">
    <source>
        <dbReference type="ARBA" id="ARBA00004418"/>
    </source>
</evidence>